<keyword evidence="3" id="KW-1185">Reference proteome</keyword>
<sequence length="141" mass="15792">MNVVKQKQLCFNCLGKHRVTECKSNGRCQNCNRKHHTSICKELQRKSEVESPQPEAAVFFSSTKRSKADVVLKNAITPISSSHTTTDAAILFDEGAQRSFITRKLADYLQLESDKIEKLSLTGSGGSNNRSLQQLERTTVY</sequence>
<comment type="caution">
    <text evidence="2">The sequence shown here is derived from an EMBL/GenBank/DDBJ whole genome shotgun (WGS) entry which is preliminary data.</text>
</comment>
<evidence type="ECO:0000313" key="2">
    <source>
        <dbReference type="EMBL" id="KAH3728339.1"/>
    </source>
</evidence>
<dbReference type="PANTHER" id="PTHR47331">
    <property type="entry name" value="PHD-TYPE DOMAIN-CONTAINING PROTEIN"/>
    <property type="match status" value="1"/>
</dbReference>
<name>A0A9D4CPD4_DREPO</name>
<evidence type="ECO:0000256" key="1">
    <source>
        <dbReference type="SAM" id="MobiDB-lite"/>
    </source>
</evidence>
<dbReference type="Proteomes" id="UP000828390">
    <property type="component" value="Unassembled WGS sequence"/>
</dbReference>
<organism evidence="2 3">
    <name type="scientific">Dreissena polymorpha</name>
    <name type="common">Zebra mussel</name>
    <name type="synonym">Mytilus polymorpha</name>
    <dbReference type="NCBI Taxonomy" id="45954"/>
    <lineage>
        <taxon>Eukaryota</taxon>
        <taxon>Metazoa</taxon>
        <taxon>Spiralia</taxon>
        <taxon>Lophotrochozoa</taxon>
        <taxon>Mollusca</taxon>
        <taxon>Bivalvia</taxon>
        <taxon>Autobranchia</taxon>
        <taxon>Heteroconchia</taxon>
        <taxon>Euheterodonta</taxon>
        <taxon>Imparidentia</taxon>
        <taxon>Neoheterodontei</taxon>
        <taxon>Myida</taxon>
        <taxon>Dreissenoidea</taxon>
        <taxon>Dreissenidae</taxon>
        <taxon>Dreissena</taxon>
    </lineage>
</organism>
<reference evidence="2" key="2">
    <citation type="submission" date="2020-11" db="EMBL/GenBank/DDBJ databases">
        <authorList>
            <person name="McCartney M.A."/>
            <person name="Auch B."/>
            <person name="Kono T."/>
            <person name="Mallez S."/>
            <person name="Becker A."/>
            <person name="Gohl D.M."/>
            <person name="Silverstein K.A.T."/>
            <person name="Koren S."/>
            <person name="Bechman K.B."/>
            <person name="Herman A."/>
            <person name="Abrahante J.E."/>
            <person name="Garbe J."/>
        </authorList>
    </citation>
    <scope>NUCLEOTIDE SEQUENCE</scope>
    <source>
        <strain evidence="2">Duluth1</strain>
        <tissue evidence="2">Whole animal</tissue>
    </source>
</reference>
<feature type="region of interest" description="Disordered" evidence="1">
    <location>
        <begin position="122"/>
        <end position="141"/>
    </location>
</feature>
<feature type="compositionally biased region" description="Polar residues" evidence="1">
    <location>
        <begin position="127"/>
        <end position="141"/>
    </location>
</feature>
<dbReference type="EMBL" id="JAIWYP010000012">
    <property type="protein sequence ID" value="KAH3728339.1"/>
    <property type="molecule type" value="Genomic_DNA"/>
</dbReference>
<dbReference type="PANTHER" id="PTHR47331:SF5">
    <property type="entry name" value="RIBONUCLEASE H"/>
    <property type="match status" value="1"/>
</dbReference>
<dbReference type="AlphaFoldDB" id="A0A9D4CPD4"/>
<proteinExistence type="predicted"/>
<evidence type="ECO:0000313" key="3">
    <source>
        <dbReference type="Proteomes" id="UP000828390"/>
    </source>
</evidence>
<gene>
    <name evidence="2" type="ORF">DPMN_054293</name>
</gene>
<evidence type="ECO:0008006" key="4">
    <source>
        <dbReference type="Google" id="ProtNLM"/>
    </source>
</evidence>
<accession>A0A9D4CPD4</accession>
<protein>
    <recommendedName>
        <fullName evidence="4">Peptidase aspartic putative domain-containing protein</fullName>
    </recommendedName>
</protein>
<reference evidence="2" key="1">
    <citation type="journal article" date="2019" name="bioRxiv">
        <title>The Genome of the Zebra Mussel, Dreissena polymorpha: A Resource for Invasive Species Research.</title>
        <authorList>
            <person name="McCartney M.A."/>
            <person name="Auch B."/>
            <person name="Kono T."/>
            <person name="Mallez S."/>
            <person name="Zhang Y."/>
            <person name="Obille A."/>
            <person name="Becker A."/>
            <person name="Abrahante J.E."/>
            <person name="Garbe J."/>
            <person name="Badalamenti J.P."/>
            <person name="Herman A."/>
            <person name="Mangelson H."/>
            <person name="Liachko I."/>
            <person name="Sullivan S."/>
            <person name="Sone E.D."/>
            <person name="Koren S."/>
            <person name="Silverstein K.A.T."/>
            <person name="Beckman K.B."/>
            <person name="Gohl D.M."/>
        </authorList>
    </citation>
    <scope>NUCLEOTIDE SEQUENCE</scope>
    <source>
        <strain evidence="2">Duluth1</strain>
        <tissue evidence="2">Whole animal</tissue>
    </source>
</reference>